<evidence type="ECO:0000313" key="1">
    <source>
        <dbReference type="EMBL" id="ETW05399.1"/>
    </source>
</evidence>
<reference evidence="1" key="1">
    <citation type="submission" date="2013-12" db="EMBL/GenBank/DDBJ databases">
        <title>The Genome Sequence of Aphanomyces invadans NJM9701.</title>
        <authorList>
            <consortium name="The Broad Institute Genomics Platform"/>
            <person name="Russ C."/>
            <person name="Tyler B."/>
            <person name="van West P."/>
            <person name="Dieguez-Uribeondo J."/>
            <person name="Young S.K."/>
            <person name="Zeng Q."/>
            <person name="Gargeya S."/>
            <person name="Fitzgerald M."/>
            <person name="Abouelleil A."/>
            <person name="Alvarado L."/>
            <person name="Chapman S.B."/>
            <person name="Gainer-Dewar J."/>
            <person name="Goldberg J."/>
            <person name="Griggs A."/>
            <person name="Gujja S."/>
            <person name="Hansen M."/>
            <person name="Howarth C."/>
            <person name="Imamovic A."/>
            <person name="Ireland A."/>
            <person name="Larimer J."/>
            <person name="McCowan C."/>
            <person name="Murphy C."/>
            <person name="Pearson M."/>
            <person name="Poon T.W."/>
            <person name="Priest M."/>
            <person name="Roberts A."/>
            <person name="Saif S."/>
            <person name="Shea T."/>
            <person name="Sykes S."/>
            <person name="Wortman J."/>
            <person name="Nusbaum C."/>
            <person name="Birren B."/>
        </authorList>
    </citation>
    <scope>NUCLEOTIDE SEQUENCE [LARGE SCALE GENOMIC DNA]</scope>
    <source>
        <strain evidence="1">NJM9701</strain>
    </source>
</reference>
<dbReference type="EMBL" id="KI913956">
    <property type="protein sequence ID" value="ETW05399.1"/>
    <property type="molecule type" value="Genomic_DNA"/>
</dbReference>
<name>A0A024UGM1_9STRA</name>
<proteinExistence type="predicted"/>
<protein>
    <submittedName>
        <fullName evidence="1">Uncharacterized protein</fullName>
    </submittedName>
</protein>
<organism evidence="1">
    <name type="scientific">Aphanomyces invadans</name>
    <dbReference type="NCBI Taxonomy" id="157072"/>
    <lineage>
        <taxon>Eukaryota</taxon>
        <taxon>Sar</taxon>
        <taxon>Stramenopiles</taxon>
        <taxon>Oomycota</taxon>
        <taxon>Saprolegniomycetes</taxon>
        <taxon>Saprolegniales</taxon>
        <taxon>Verrucalvaceae</taxon>
        <taxon>Aphanomyces</taxon>
    </lineage>
</organism>
<sequence>MALTSCNFLGTISESATELAILSDNQDSPAYVETNCNFLLPSNRIPGSRRGSV</sequence>
<dbReference type="GeneID" id="20080220"/>
<dbReference type="RefSeq" id="XP_008865176.1">
    <property type="nucleotide sequence ID" value="XM_008866954.1"/>
</dbReference>
<gene>
    <name evidence="1" type="ORF">H310_03170</name>
</gene>
<dbReference type="VEuPathDB" id="FungiDB:H310_03170"/>
<dbReference type="AlphaFoldDB" id="A0A024UGM1"/>
<accession>A0A024UGM1</accession>